<evidence type="ECO:0000313" key="1">
    <source>
        <dbReference type="EMBL" id="KAL0488954.1"/>
    </source>
</evidence>
<reference evidence="1 2" key="1">
    <citation type="submission" date="2024-03" db="EMBL/GenBank/DDBJ databases">
        <title>The Acrasis kona genome and developmental transcriptomes reveal deep origins of eukaryotic multicellular pathways.</title>
        <authorList>
            <person name="Sheikh S."/>
            <person name="Fu C.-J."/>
            <person name="Brown M.W."/>
            <person name="Baldauf S.L."/>
        </authorList>
    </citation>
    <scope>NUCLEOTIDE SEQUENCE [LARGE SCALE GENOMIC DNA]</scope>
    <source>
        <strain evidence="1 2">ATCC MYA-3509</strain>
    </source>
</reference>
<comment type="caution">
    <text evidence="1">The sequence shown here is derived from an EMBL/GenBank/DDBJ whole genome shotgun (WGS) entry which is preliminary data.</text>
</comment>
<accession>A0AAW2ZJV6</accession>
<dbReference type="Proteomes" id="UP001431209">
    <property type="component" value="Unassembled WGS sequence"/>
</dbReference>
<keyword evidence="2" id="KW-1185">Reference proteome</keyword>
<gene>
    <name evidence="1" type="ORF">AKO1_013443</name>
</gene>
<name>A0AAW2ZJV6_9EUKA</name>
<organism evidence="1 2">
    <name type="scientific">Acrasis kona</name>
    <dbReference type="NCBI Taxonomy" id="1008807"/>
    <lineage>
        <taxon>Eukaryota</taxon>
        <taxon>Discoba</taxon>
        <taxon>Heterolobosea</taxon>
        <taxon>Tetramitia</taxon>
        <taxon>Eutetramitia</taxon>
        <taxon>Acrasidae</taxon>
        <taxon>Acrasis</taxon>
    </lineage>
</organism>
<sequence>MEQTLLRYRTLTSPSDMIGSPKPKCVEPMLSDVMIDDDDTDFEEEPPSPQPLCKYAVKPVLLKKRSREPDLETMLDSEEAFCGKPFKRRSIAQSSTSTFMPINVFMPRYNDGSELRSPNQENYNTN</sequence>
<evidence type="ECO:0000313" key="2">
    <source>
        <dbReference type="Proteomes" id="UP001431209"/>
    </source>
</evidence>
<dbReference type="EMBL" id="JAOPGA020001501">
    <property type="protein sequence ID" value="KAL0488954.1"/>
    <property type="molecule type" value="Genomic_DNA"/>
</dbReference>
<dbReference type="AlphaFoldDB" id="A0AAW2ZJV6"/>
<protein>
    <submittedName>
        <fullName evidence="1">Palmitoyltransferase</fullName>
    </submittedName>
</protein>
<proteinExistence type="predicted"/>